<comment type="caution">
    <text evidence="2">The sequence shown here is derived from an EMBL/GenBank/DDBJ whole genome shotgun (WGS) entry which is preliminary data.</text>
</comment>
<organism evidence="2 3">
    <name type="scientific">Salinimicrobium profundisediminis</name>
    <dbReference type="NCBI Taxonomy" id="2994553"/>
    <lineage>
        <taxon>Bacteria</taxon>
        <taxon>Pseudomonadati</taxon>
        <taxon>Bacteroidota</taxon>
        <taxon>Flavobacteriia</taxon>
        <taxon>Flavobacteriales</taxon>
        <taxon>Flavobacteriaceae</taxon>
        <taxon>Salinimicrobium</taxon>
    </lineage>
</organism>
<evidence type="ECO:0000313" key="3">
    <source>
        <dbReference type="Proteomes" id="UP001148482"/>
    </source>
</evidence>
<dbReference type="Gene3D" id="3.10.450.50">
    <property type="match status" value="1"/>
</dbReference>
<dbReference type="Pfam" id="PF12893">
    <property type="entry name" value="Lumazine_bd_2"/>
    <property type="match status" value="1"/>
</dbReference>
<feature type="chain" id="PRO_5040891444" evidence="1">
    <location>
        <begin position="20"/>
        <end position="158"/>
    </location>
</feature>
<dbReference type="RefSeq" id="WP_266068818.1">
    <property type="nucleotide sequence ID" value="NZ_JAPJDA010000007.1"/>
</dbReference>
<dbReference type="InterPro" id="IPR032710">
    <property type="entry name" value="NTF2-like_dom_sf"/>
</dbReference>
<reference evidence="2" key="1">
    <citation type="submission" date="2022-11" db="EMBL/GenBank/DDBJ databases">
        <title>Salinimicrobium profundisediminis sp. nov., isolated from deep-sea sediment of the Mariana Trench.</title>
        <authorList>
            <person name="Fu H."/>
        </authorList>
    </citation>
    <scope>NUCLEOTIDE SEQUENCE</scope>
    <source>
        <strain evidence="2">MT39</strain>
    </source>
</reference>
<gene>
    <name evidence="2" type="ORF">OQ279_05390</name>
</gene>
<proteinExistence type="predicted"/>
<feature type="signal peptide" evidence="1">
    <location>
        <begin position="1"/>
        <end position="19"/>
    </location>
</feature>
<dbReference type="SUPFAM" id="SSF54427">
    <property type="entry name" value="NTF2-like"/>
    <property type="match status" value="1"/>
</dbReference>
<keyword evidence="3" id="KW-1185">Reference proteome</keyword>
<name>A0A9X3CVG2_9FLAO</name>
<keyword evidence="1" id="KW-0732">Signal</keyword>
<evidence type="ECO:0000313" key="2">
    <source>
        <dbReference type="EMBL" id="MCX2837581.1"/>
    </source>
</evidence>
<sequence>MKRLVTTAVFVIFGTLAFAQTSSEEEKVKEVVHTFFEGFHARDSLMMKSVFYEDPVIQTIAKGEDGVPQLVNEELEKLLKGIVSIPLKTTFKEVLHEYVIKIDGDMANAWTPYSFYLNDTFSHCGVNNFQLLKQKGEWKIIYLIDTRRREGCEYKKLK</sequence>
<protein>
    <submittedName>
        <fullName evidence="2">Nuclear transport factor 2 family protein</fullName>
    </submittedName>
</protein>
<dbReference type="InterPro" id="IPR039437">
    <property type="entry name" value="FrzH/put_lumazine-bd"/>
</dbReference>
<dbReference type="Proteomes" id="UP001148482">
    <property type="component" value="Unassembled WGS sequence"/>
</dbReference>
<accession>A0A9X3CVG2</accession>
<evidence type="ECO:0000256" key="1">
    <source>
        <dbReference type="SAM" id="SignalP"/>
    </source>
</evidence>
<dbReference type="EMBL" id="JAPJDA010000007">
    <property type="protein sequence ID" value="MCX2837581.1"/>
    <property type="molecule type" value="Genomic_DNA"/>
</dbReference>
<dbReference type="AlphaFoldDB" id="A0A9X3CVG2"/>